<accession>A0A0E0LN97</accession>
<feature type="region of interest" description="Disordered" evidence="9">
    <location>
        <begin position="244"/>
        <end position="307"/>
    </location>
</feature>
<feature type="compositionally biased region" description="Basic and acidic residues" evidence="9">
    <location>
        <begin position="255"/>
        <end position="269"/>
    </location>
</feature>
<dbReference type="SMART" id="SM00948">
    <property type="entry name" value="Proteasome_A_N"/>
    <property type="match status" value="1"/>
</dbReference>
<organism evidence="11">
    <name type="scientific">Oryza punctata</name>
    <name type="common">Red rice</name>
    <dbReference type="NCBI Taxonomy" id="4537"/>
    <lineage>
        <taxon>Eukaryota</taxon>
        <taxon>Viridiplantae</taxon>
        <taxon>Streptophyta</taxon>
        <taxon>Embryophyta</taxon>
        <taxon>Tracheophyta</taxon>
        <taxon>Spermatophyta</taxon>
        <taxon>Magnoliopsida</taxon>
        <taxon>Liliopsida</taxon>
        <taxon>Poales</taxon>
        <taxon>Poaceae</taxon>
        <taxon>BOP clade</taxon>
        <taxon>Oryzoideae</taxon>
        <taxon>Oryzeae</taxon>
        <taxon>Oryzinae</taxon>
        <taxon>Oryza</taxon>
    </lineage>
</organism>
<evidence type="ECO:0000259" key="10">
    <source>
        <dbReference type="PROSITE" id="PS00388"/>
    </source>
</evidence>
<reference evidence="11" key="1">
    <citation type="submission" date="2015-04" db="UniProtKB">
        <authorList>
            <consortium name="EnsemblPlants"/>
        </authorList>
    </citation>
    <scope>IDENTIFICATION</scope>
</reference>
<proteinExistence type="inferred from homology"/>
<dbReference type="InterPro" id="IPR023332">
    <property type="entry name" value="Proteasome_alpha-type"/>
</dbReference>
<dbReference type="InterPro" id="IPR029055">
    <property type="entry name" value="Ntn_hydrolases_N"/>
</dbReference>
<keyword evidence="12" id="KW-1185">Reference proteome</keyword>
<dbReference type="AlphaFoldDB" id="A0A0E0LN97"/>
<evidence type="ECO:0000256" key="2">
    <source>
        <dbReference type="ARBA" id="ARBA00004123"/>
    </source>
</evidence>
<evidence type="ECO:0000256" key="7">
    <source>
        <dbReference type="ARBA" id="ARBA00026071"/>
    </source>
</evidence>
<sequence length="386" mass="43284">MPEAEAAVVTGGGSHAAGPADYERFITLFSPEGRLCQLDYAFNAVKLAGITSVGVRGDDSVYVLTHRKEDKLHDLTTVTHLFAITDRIGLLATGMPGDGRALAHEARNAAAEFRFKWGYEMSPRMLAQWIADRAQIRTQHAQIRPYGVVSMIFGIDEEKGTPELFTCDPAGQFFGHKAASAGLKDREVMNFLEERMKSNPSLSSDSTKALAKLALKHVLQGDFYAREFELGFIKKGDPTVTLHPVKFMRTRRKGERPGEGQSRSDHLTPDECCLDSPADDDEGLIGRKGRSKANDIPASDAAHDDWHNNKTDMEQLNYFSGSLVAVARDEQQQDNQRRNRAEPEDNILLQCRQVGKLLRYAFLFRERISFRYLHVILNSYKKISKH</sequence>
<dbReference type="GO" id="GO:0006511">
    <property type="term" value="P:ubiquitin-dependent protein catabolic process"/>
    <property type="evidence" value="ECO:0007669"/>
    <property type="project" value="InterPro"/>
</dbReference>
<dbReference type="Pfam" id="PF00227">
    <property type="entry name" value="Proteasome"/>
    <property type="match status" value="1"/>
</dbReference>
<comment type="function">
    <text evidence="1">The proteasome is a multicatalytic proteinase complex which is characterized by its ability to cleave peptides with Arg, Phe, Tyr, Leu, and Glu adjacent to the leaving group at neutral or slightly basic pH. The proteasome has an ATP-dependent proteolytic activity.</text>
</comment>
<dbReference type="PROSITE" id="PS51475">
    <property type="entry name" value="PROTEASOME_ALPHA_2"/>
    <property type="match status" value="1"/>
</dbReference>
<dbReference type="GO" id="GO:0005737">
    <property type="term" value="C:cytoplasm"/>
    <property type="evidence" value="ECO:0007669"/>
    <property type="project" value="UniProtKB-SubCell"/>
</dbReference>
<dbReference type="HOGENOM" id="CLU_716454_0_0_1"/>
<feature type="domain" description="Proteasome alpha-type subunits" evidence="10">
    <location>
        <begin position="22"/>
        <end position="44"/>
    </location>
</feature>
<comment type="subunit">
    <text evidence="7">The 26S proteasome consists of a 20S proteasome core and two 19S regulatory subunits. The 20S proteasome core is composed of 28 subunits that are arranged in four stacked rings, resulting in a barrel-shaped structure. The two end rings are each formed by seven alpha subunits, and the two central rings are each formed by seven beta subunits. The catalytic chamber with the active sites is on the inside of the barrel.</text>
</comment>
<dbReference type="EnsemblPlants" id="OPUNC07G20610.2">
    <property type="protein sequence ID" value="OPUNC07G20610.2"/>
    <property type="gene ID" value="OPUNC07G20610"/>
</dbReference>
<dbReference type="CDD" id="cd03754">
    <property type="entry name" value="proteasome_alpha_type_6"/>
    <property type="match status" value="1"/>
</dbReference>
<dbReference type="SUPFAM" id="SSF56235">
    <property type="entry name" value="N-terminal nucleophile aminohydrolases (Ntn hydrolases)"/>
    <property type="match status" value="1"/>
</dbReference>
<keyword evidence="4" id="KW-0963">Cytoplasm</keyword>
<dbReference type="Gramene" id="OPUNC07G20610.2">
    <property type="protein sequence ID" value="OPUNC07G20610.2"/>
    <property type="gene ID" value="OPUNC07G20610"/>
</dbReference>
<dbReference type="PANTHER" id="PTHR11599">
    <property type="entry name" value="PROTEASOME SUBUNIT ALPHA/BETA"/>
    <property type="match status" value="1"/>
</dbReference>
<dbReference type="eggNOG" id="KOG0182">
    <property type="taxonomic scope" value="Eukaryota"/>
</dbReference>
<dbReference type="GO" id="GO:0005634">
    <property type="term" value="C:nucleus"/>
    <property type="evidence" value="ECO:0007669"/>
    <property type="project" value="UniProtKB-SubCell"/>
</dbReference>
<evidence type="ECO:0000256" key="8">
    <source>
        <dbReference type="PROSITE-ProRule" id="PRU00808"/>
    </source>
</evidence>
<dbReference type="InterPro" id="IPR050115">
    <property type="entry name" value="Proteasome_alpha"/>
</dbReference>
<evidence type="ECO:0000313" key="11">
    <source>
        <dbReference type="EnsemblPlants" id="OPUNC07G20610.2"/>
    </source>
</evidence>
<evidence type="ECO:0000256" key="4">
    <source>
        <dbReference type="ARBA" id="ARBA00022490"/>
    </source>
</evidence>
<dbReference type="Pfam" id="PF10584">
    <property type="entry name" value="Proteasome_A_N"/>
    <property type="match status" value="1"/>
</dbReference>
<dbReference type="InterPro" id="IPR000426">
    <property type="entry name" value="Proteasome_asu_N"/>
</dbReference>
<evidence type="ECO:0000313" key="12">
    <source>
        <dbReference type="Proteomes" id="UP000026962"/>
    </source>
</evidence>
<evidence type="ECO:0000256" key="9">
    <source>
        <dbReference type="SAM" id="MobiDB-lite"/>
    </source>
</evidence>
<evidence type="ECO:0000256" key="6">
    <source>
        <dbReference type="ARBA" id="ARBA00023242"/>
    </source>
</evidence>
<dbReference type="GO" id="GO:0019773">
    <property type="term" value="C:proteasome core complex, alpha-subunit complex"/>
    <property type="evidence" value="ECO:0007669"/>
    <property type="project" value="UniProtKB-UniRule"/>
</dbReference>
<evidence type="ECO:0000256" key="1">
    <source>
        <dbReference type="ARBA" id="ARBA00002000"/>
    </source>
</evidence>
<name>A0A0E0LN97_ORYPU</name>
<dbReference type="InterPro" id="IPR001353">
    <property type="entry name" value="Proteasome_sua/b"/>
</dbReference>
<protein>
    <submittedName>
        <fullName evidence="11">Proteasome endopeptidase complex</fullName>
    </submittedName>
</protein>
<keyword evidence="6" id="KW-0539">Nucleus</keyword>
<dbReference type="FunFam" id="3.60.20.10:FF:000055">
    <property type="entry name" value="Proteasome subunit alpha type"/>
    <property type="match status" value="1"/>
</dbReference>
<dbReference type="Proteomes" id="UP000026962">
    <property type="component" value="Chromosome 7"/>
</dbReference>
<evidence type="ECO:0000256" key="3">
    <source>
        <dbReference type="ARBA" id="ARBA00004496"/>
    </source>
</evidence>
<keyword evidence="5 8" id="KW-0647">Proteasome</keyword>
<dbReference type="PROSITE" id="PS00388">
    <property type="entry name" value="PROTEASOME_ALPHA_1"/>
    <property type="match status" value="1"/>
</dbReference>
<comment type="similarity">
    <text evidence="8">Belongs to the peptidase T1A family.</text>
</comment>
<comment type="subcellular location">
    <subcellularLocation>
        <location evidence="3">Cytoplasm</location>
    </subcellularLocation>
    <subcellularLocation>
        <location evidence="2">Nucleus</location>
    </subcellularLocation>
</comment>
<reference evidence="11" key="2">
    <citation type="submission" date="2018-05" db="EMBL/GenBank/DDBJ databases">
        <title>OpunRS2 (Oryza punctata Reference Sequence Version 2).</title>
        <authorList>
            <person name="Zhang J."/>
            <person name="Kudrna D."/>
            <person name="Lee S."/>
            <person name="Talag J."/>
            <person name="Welchert J."/>
            <person name="Wing R.A."/>
        </authorList>
    </citation>
    <scope>NUCLEOTIDE SEQUENCE [LARGE SCALE GENOMIC DNA]</scope>
</reference>
<evidence type="ECO:0000256" key="5">
    <source>
        <dbReference type="ARBA" id="ARBA00022942"/>
    </source>
</evidence>
<dbReference type="STRING" id="4537.A0A0E0LN97"/>
<dbReference type="Gene3D" id="3.60.20.10">
    <property type="entry name" value="Glutamine Phosphoribosylpyrophosphate, subunit 1, domain 1"/>
    <property type="match status" value="1"/>
</dbReference>
<dbReference type="InterPro" id="IPR034642">
    <property type="entry name" value="Proteasome_subunit_alpha6"/>
</dbReference>